<dbReference type="AlphaFoldDB" id="A0AA88VP92"/>
<dbReference type="InterPro" id="IPR045864">
    <property type="entry name" value="aa-tRNA-synth_II/BPL/LPL"/>
</dbReference>
<organism evidence="11 12">
    <name type="scientific">Escallonia herrerae</name>
    <dbReference type="NCBI Taxonomy" id="1293975"/>
    <lineage>
        <taxon>Eukaryota</taxon>
        <taxon>Viridiplantae</taxon>
        <taxon>Streptophyta</taxon>
        <taxon>Embryophyta</taxon>
        <taxon>Tracheophyta</taxon>
        <taxon>Spermatophyta</taxon>
        <taxon>Magnoliopsida</taxon>
        <taxon>eudicotyledons</taxon>
        <taxon>Gunneridae</taxon>
        <taxon>Pentapetalae</taxon>
        <taxon>asterids</taxon>
        <taxon>campanulids</taxon>
        <taxon>Escalloniales</taxon>
        <taxon>Escalloniaceae</taxon>
        <taxon>Escallonia</taxon>
    </lineage>
</organism>
<dbReference type="InterPro" id="IPR018163">
    <property type="entry name" value="Thr/Ala-tRNA-synth_IIc_edit"/>
</dbReference>
<keyword evidence="7" id="KW-0472">Membrane</keyword>
<dbReference type="GO" id="GO:0005886">
    <property type="term" value="C:plasma membrane"/>
    <property type="evidence" value="ECO:0007669"/>
    <property type="project" value="UniProtKB-SubCell"/>
</dbReference>
<evidence type="ECO:0000259" key="10">
    <source>
        <dbReference type="Pfam" id="PF01411"/>
    </source>
</evidence>
<dbReference type="PANTHER" id="PTHR33541">
    <property type="entry name" value="PROTEIN BIG GRAIN 1-LIKE A-RELATED"/>
    <property type="match status" value="1"/>
</dbReference>
<evidence type="ECO:0000313" key="11">
    <source>
        <dbReference type="EMBL" id="KAK3011588.1"/>
    </source>
</evidence>
<sequence>MRPILPKISVLPLTLGRQIASIAILAAKRVEIAASVSSRVVLVEELVTSIMYGILRVTGSKSSPRHVEPSTPLSKLTRACNTQKCIRAGGKHNELDDFGKDTHHHPFFEMLGYLEIISRRKLLNGLWSFSRRSIRFDRAGNREGAALVNNDDPTLRLIGDRLGQMTSEGVDMAYRVIADHISTLIFAIADDSHLTQLMANTRGLKIDVEGFDSEGKALHGNEVICRVDCERRKLIAQNHSCTHMLNSADEKPLKPDEQRKIETIVNKQIEDELDVFKGEARAFVLLSEEGVAKGIRRVTAVTKACAFKPKGWASSLEQEVNEASTALGSHQLEGKAMSMETEFAEAKLSSLGFFPLYNFPWKEGMNAAERTPRHDGYPPRRKTPSFSSTLLDSIFRSIDEPNGVEEQRRQKEQQEEFVLCKQTATMRRKHSSTGTLREELAEEEFASLRRAIMHDRWMETRSNSTRNSRHFSSSSDSSSGGGTLSSSSETESSAWGSTPKSSILAMQRQNQARPGVLVQPERSDRAKKFMKTTRSRALKLYGDLKKVKQPMSPGRRISTFLNSIFNSSNEKKQKLEEGMSSFQRSRSVKDSTATCFSASRSSCLSKSRLNCDGSKRTVKFYPVSVIVGEDSQPCGHKSIYEGDPSLMPLPNLKKNQFMGKSTVAREFKFRGFHENDGDNDDDDDYHDAESCSSSDLFELEINGVGIGAYREELPVYGTTSLKTNQAIAHGFLL</sequence>
<keyword evidence="6" id="KW-0648">Protein biosynthesis</keyword>
<name>A0AA88VP92_9ASTE</name>
<evidence type="ECO:0000256" key="8">
    <source>
        <dbReference type="ARBA" id="ARBA00023294"/>
    </source>
</evidence>
<dbReference type="SUPFAM" id="SSF55186">
    <property type="entry name" value="ThrRS/AlaRS common domain"/>
    <property type="match status" value="1"/>
</dbReference>
<keyword evidence="4" id="KW-0813">Transport</keyword>
<reference evidence="11" key="1">
    <citation type="submission" date="2022-12" db="EMBL/GenBank/DDBJ databases">
        <title>Draft genome assemblies for two species of Escallonia (Escalloniales).</title>
        <authorList>
            <person name="Chanderbali A."/>
            <person name="Dervinis C."/>
            <person name="Anghel I."/>
            <person name="Soltis D."/>
            <person name="Soltis P."/>
            <person name="Zapata F."/>
        </authorList>
    </citation>
    <scope>NUCLEOTIDE SEQUENCE</scope>
    <source>
        <strain evidence="11">UCBG64.0493</strain>
        <tissue evidence="11">Leaf</tissue>
    </source>
</reference>
<accession>A0AA88VP92</accession>
<comment type="caution">
    <text evidence="11">The sequence shown here is derived from an EMBL/GenBank/DDBJ whole genome shotgun (WGS) entry which is preliminary data.</text>
</comment>
<dbReference type="SUPFAM" id="SSF55681">
    <property type="entry name" value="Class II aaRS and biotin synthetases"/>
    <property type="match status" value="1"/>
</dbReference>
<keyword evidence="5" id="KW-1003">Cell membrane</keyword>
<feature type="region of interest" description="Disordered" evidence="9">
    <location>
        <begin position="459"/>
        <end position="500"/>
    </location>
</feature>
<dbReference type="GO" id="GO:0005524">
    <property type="term" value="F:ATP binding"/>
    <property type="evidence" value="ECO:0007669"/>
    <property type="project" value="InterPro"/>
</dbReference>
<evidence type="ECO:0000256" key="1">
    <source>
        <dbReference type="ARBA" id="ARBA00002281"/>
    </source>
</evidence>
<feature type="compositionally biased region" description="Low complexity" evidence="9">
    <location>
        <begin position="460"/>
        <end position="498"/>
    </location>
</feature>
<evidence type="ECO:0000256" key="9">
    <source>
        <dbReference type="SAM" id="MobiDB-lite"/>
    </source>
</evidence>
<dbReference type="Proteomes" id="UP001188597">
    <property type="component" value="Unassembled WGS sequence"/>
</dbReference>
<proteinExistence type="inferred from homology"/>
<keyword evidence="8" id="KW-0927">Auxin signaling pathway</keyword>
<comment type="similarity">
    <text evidence="3">Belongs to the BIG GRAIN 1 (BG1) plant protein family.</text>
</comment>
<dbReference type="GO" id="GO:0009734">
    <property type="term" value="P:auxin-activated signaling pathway"/>
    <property type="evidence" value="ECO:0007669"/>
    <property type="project" value="UniProtKB-KW"/>
</dbReference>
<protein>
    <recommendedName>
        <fullName evidence="10">Alanyl-tRNA synthetase class IIc N-terminal domain-containing protein</fullName>
    </recommendedName>
</protein>
<dbReference type="Gene3D" id="3.30.930.10">
    <property type="entry name" value="Bira Bifunctional Protein, Domain 2"/>
    <property type="match status" value="1"/>
</dbReference>
<dbReference type="Pfam" id="PF01411">
    <property type="entry name" value="tRNA-synt_2c"/>
    <property type="match status" value="1"/>
</dbReference>
<evidence type="ECO:0000256" key="6">
    <source>
        <dbReference type="ARBA" id="ARBA00022917"/>
    </source>
</evidence>
<evidence type="ECO:0000256" key="4">
    <source>
        <dbReference type="ARBA" id="ARBA00022448"/>
    </source>
</evidence>
<evidence type="ECO:0000256" key="2">
    <source>
        <dbReference type="ARBA" id="ARBA00004236"/>
    </source>
</evidence>
<dbReference type="InterPro" id="IPR018164">
    <property type="entry name" value="Ala-tRNA-synth_IIc_N"/>
</dbReference>
<evidence type="ECO:0000256" key="3">
    <source>
        <dbReference type="ARBA" id="ARBA00010067"/>
    </source>
</evidence>
<dbReference type="PANTHER" id="PTHR33541:SF31">
    <property type="entry name" value="PROTEIN BIG GRAIN 1-LIKE A"/>
    <property type="match status" value="1"/>
</dbReference>
<comment type="subcellular location">
    <subcellularLocation>
        <location evidence="2">Cell membrane</location>
    </subcellularLocation>
</comment>
<evidence type="ECO:0000313" key="12">
    <source>
        <dbReference type="Proteomes" id="UP001188597"/>
    </source>
</evidence>
<evidence type="ECO:0000256" key="5">
    <source>
        <dbReference type="ARBA" id="ARBA00022475"/>
    </source>
</evidence>
<dbReference type="EMBL" id="JAVXUP010001445">
    <property type="protein sequence ID" value="KAK3011588.1"/>
    <property type="molecule type" value="Genomic_DNA"/>
</dbReference>
<gene>
    <name evidence="11" type="ORF">RJ639_012234</name>
</gene>
<evidence type="ECO:0000256" key="7">
    <source>
        <dbReference type="ARBA" id="ARBA00023136"/>
    </source>
</evidence>
<feature type="domain" description="Alanyl-tRNA synthetase class IIc N-terminal" evidence="10">
    <location>
        <begin position="74"/>
        <end position="112"/>
    </location>
</feature>
<dbReference type="GO" id="GO:0004813">
    <property type="term" value="F:alanine-tRNA ligase activity"/>
    <property type="evidence" value="ECO:0007669"/>
    <property type="project" value="InterPro"/>
</dbReference>
<comment type="function">
    <text evidence="1">Involved in auxin transport. Regulator of the auxin signaling pathway.</text>
</comment>
<dbReference type="GO" id="GO:0006419">
    <property type="term" value="P:alanyl-tRNA aminoacylation"/>
    <property type="evidence" value="ECO:0007669"/>
    <property type="project" value="InterPro"/>
</dbReference>
<keyword evidence="12" id="KW-1185">Reference proteome</keyword>
<dbReference type="InterPro" id="IPR039621">
    <property type="entry name" value="BG1-like"/>
</dbReference>